<dbReference type="EMBL" id="JACYGY010000001">
    <property type="protein sequence ID" value="MBE9460746.1"/>
    <property type="molecule type" value="Genomic_DNA"/>
</dbReference>
<comment type="caution">
    <text evidence="2">The sequence shown here is derived from an EMBL/GenBank/DDBJ whole genome shotgun (WGS) entry which is preliminary data.</text>
</comment>
<keyword evidence="3" id="KW-1185">Reference proteome</keyword>
<protein>
    <recommendedName>
        <fullName evidence="4">Secretion system C-terminal sorting domain-containing protein</fullName>
    </recommendedName>
</protein>
<name>A0ABR9W8L5_9BACT</name>
<feature type="signal peptide" evidence="1">
    <location>
        <begin position="1"/>
        <end position="24"/>
    </location>
</feature>
<dbReference type="RefSeq" id="WP_194119052.1">
    <property type="nucleotide sequence ID" value="NZ_JACYGY010000001.1"/>
</dbReference>
<evidence type="ECO:0008006" key="4">
    <source>
        <dbReference type="Google" id="ProtNLM"/>
    </source>
</evidence>
<organism evidence="2 3">
    <name type="scientific">Dyadobacter subterraneus</name>
    <dbReference type="NCBI Taxonomy" id="2773304"/>
    <lineage>
        <taxon>Bacteria</taxon>
        <taxon>Pseudomonadati</taxon>
        <taxon>Bacteroidota</taxon>
        <taxon>Cytophagia</taxon>
        <taxon>Cytophagales</taxon>
        <taxon>Spirosomataceae</taxon>
        <taxon>Dyadobacter</taxon>
    </lineage>
</organism>
<gene>
    <name evidence="2" type="ORF">IEE83_02520</name>
</gene>
<reference evidence="3" key="1">
    <citation type="submission" date="2023-07" db="EMBL/GenBank/DDBJ databases">
        <title>Dyadobacter sp. nov 'subterranea' isolated from contaminted grondwater.</title>
        <authorList>
            <person name="Szabo I."/>
            <person name="Al-Omari J."/>
            <person name="Szerdahelyi S.G."/>
            <person name="Rado J."/>
        </authorList>
    </citation>
    <scope>NUCLEOTIDE SEQUENCE [LARGE SCALE GENOMIC DNA]</scope>
    <source>
        <strain evidence="3">UP-52</strain>
    </source>
</reference>
<evidence type="ECO:0000313" key="2">
    <source>
        <dbReference type="EMBL" id="MBE9460746.1"/>
    </source>
</evidence>
<sequence>MKKITKTIFAAILLVAITCISAFADEKEAKKPTGFQTGIYRSIDGKINVYVNRINKSSPAIILLSDDSGQIFYREIIRNNYTKFGRALNVDQLEDGHYTLKIMIGNEILSKSVFIAEQKVQRSLKIE</sequence>
<proteinExistence type="predicted"/>
<evidence type="ECO:0000313" key="3">
    <source>
        <dbReference type="Proteomes" id="UP000634134"/>
    </source>
</evidence>
<accession>A0ABR9W8L5</accession>
<dbReference type="Proteomes" id="UP000634134">
    <property type="component" value="Unassembled WGS sequence"/>
</dbReference>
<feature type="chain" id="PRO_5046856325" description="Secretion system C-terminal sorting domain-containing protein" evidence="1">
    <location>
        <begin position="25"/>
        <end position="127"/>
    </location>
</feature>
<keyword evidence="1" id="KW-0732">Signal</keyword>
<evidence type="ECO:0000256" key="1">
    <source>
        <dbReference type="SAM" id="SignalP"/>
    </source>
</evidence>